<proteinExistence type="predicted"/>
<feature type="transmembrane region" description="Helical" evidence="1">
    <location>
        <begin position="145"/>
        <end position="164"/>
    </location>
</feature>
<feature type="transmembrane region" description="Helical" evidence="1">
    <location>
        <begin position="27"/>
        <end position="49"/>
    </location>
</feature>
<feature type="transmembrane region" description="Helical" evidence="1">
    <location>
        <begin position="231"/>
        <end position="250"/>
    </location>
</feature>
<evidence type="ECO:0000256" key="1">
    <source>
        <dbReference type="SAM" id="Phobius"/>
    </source>
</evidence>
<feature type="transmembrane region" description="Helical" evidence="1">
    <location>
        <begin position="171"/>
        <end position="189"/>
    </location>
</feature>
<dbReference type="Pfam" id="PF05857">
    <property type="entry name" value="TraX"/>
    <property type="match status" value="1"/>
</dbReference>
<evidence type="ECO:0000313" key="3">
    <source>
        <dbReference type="Proteomes" id="UP001215216"/>
    </source>
</evidence>
<keyword evidence="3" id="KW-1185">Reference proteome</keyword>
<keyword evidence="1" id="KW-0812">Transmembrane</keyword>
<sequence length="251" mass="28037">MMALIKDDSIRSGEIPQRRRGLSTFKLKVIGAFFMTLSAAMGTFGTAMLNSDKLGGLTGLVLFELISWVAIPIYAWLLFEGFHRTRSVGKYAGRLFLLAAVTEIPYDLSTTGKVFDMSSQNPIWGLLIGLVVLVMIRWARESGGVRYAILAAVILAAVLWDLLLRIGSRQVIMNIGVVTIGFLLIFTFLQRYENTMMMTAGLFGAAALITPGIGVAFLHYRNGELGYLHTWTRWVFYAYYPLICVILWLVF</sequence>
<evidence type="ECO:0000313" key="2">
    <source>
        <dbReference type="EMBL" id="WFM83021.1"/>
    </source>
</evidence>
<feature type="transmembrane region" description="Helical" evidence="1">
    <location>
        <begin position="195"/>
        <end position="219"/>
    </location>
</feature>
<dbReference type="EMBL" id="CP121208">
    <property type="protein sequence ID" value="WFM83021.1"/>
    <property type="molecule type" value="Genomic_DNA"/>
</dbReference>
<feature type="transmembrane region" description="Helical" evidence="1">
    <location>
        <begin position="123"/>
        <end position="139"/>
    </location>
</feature>
<feature type="transmembrane region" description="Helical" evidence="1">
    <location>
        <begin position="55"/>
        <end position="79"/>
    </location>
</feature>
<keyword evidence="1" id="KW-1133">Transmembrane helix</keyword>
<gene>
    <name evidence="2" type="ORF">P7079_06385</name>
</gene>
<organism evidence="2 3">
    <name type="scientific">Arcanobacterium canis</name>
    <dbReference type="NCBI Taxonomy" id="999183"/>
    <lineage>
        <taxon>Bacteria</taxon>
        <taxon>Bacillati</taxon>
        <taxon>Actinomycetota</taxon>
        <taxon>Actinomycetes</taxon>
        <taxon>Actinomycetales</taxon>
        <taxon>Actinomycetaceae</taxon>
        <taxon>Arcanobacterium</taxon>
    </lineage>
</organism>
<keyword evidence="1" id="KW-0472">Membrane</keyword>
<protein>
    <submittedName>
        <fullName evidence="2">TraX family protein</fullName>
    </submittedName>
</protein>
<name>A0ABY8G149_9ACTO</name>
<accession>A0ABY8G149</accession>
<reference evidence="2 3" key="1">
    <citation type="submission" date="2023-03" db="EMBL/GenBank/DDBJ databases">
        <title>Complete genome of Arcanobacterium canis strain DSM 25104 isolated in 2010 from a canine otitis externa in Germany.</title>
        <authorList>
            <person name="Borowiak M."/>
            <person name="Kreitlow A."/>
            <person name="Malorny B."/>
            <person name="Laemmler C."/>
            <person name="Prenger-Berninghoff E."/>
            <person name="Ploetz M."/>
            <person name="Abdulmawjood A."/>
        </authorList>
    </citation>
    <scope>NUCLEOTIDE SEQUENCE [LARGE SCALE GENOMIC DNA]</scope>
    <source>
        <strain evidence="2 3">DSM 25104</strain>
    </source>
</reference>
<dbReference type="Proteomes" id="UP001215216">
    <property type="component" value="Chromosome"/>
</dbReference>
<dbReference type="RefSeq" id="WP_278012447.1">
    <property type="nucleotide sequence ID" value="NZ_CP121208.1"/>
</dbReference>
<dbReference type="InterPro" id="IPR008875">
    <property type="entry name" value="TraX"/>
</dbReference>